<dbReference type="Proteomes" id="UP001374579">
    <property type="component" value="Unassembled WGS sequence"/>
</dbReference>
<comment type="caution">
    <text evidence="3">The sequence shown here is derived from an EMBL/GenBank/DDBJ whole genome shotgun (WGS) entry which is preliminary data.</text>
</comment>
<feature type="compositionally biased region" description="Basic residues" evidence="2">
    <location>
        <begin position="392"/>
        <end position="409"/>
    </location>
</feature>
<feature type="coiled-coil region" evidence="1">
    <location>
        <begin position="453"/>
        <end position="480"/>
    </location>
</feature>
<feature type="compositionally biased region" description="Polar residues" evidence="2">
    <location>
        <begin position="181"/>
        <end position="193"/>
    </location>
</feature>
<evidence type="ECO:0000256" key="1">
    <source>
        <dbReference type="SAM" id="Coils"/>
    </source>
</evidence>
<reference evidence="3 4" key="1">
    <citation type="submission" date="2024-02" db="EMBL/GenBank/DDBJ databases">
        <title>Chromosome-scale genome assembly of the rough periwinkle Littorina saxatilis.</title>
        <authorList>
            <person name="De Jode A."/>
            <person name="Faria R."/>
            <person name="Formenti G."/>
            <person name="Sims Y."/>
            <person name="Smith T.P."/>
            <person name="Tracey A."/>
            <person name="Wood J.M.D."/>
            <person name="Zagrodzka Z.B."/>
            <person name="Johannesson K."/>
            <person name="Butlin R.K."/>
            <person name="Leder E.H."/>
        </authorList>
    </citation>
    <scope>NUCLEOTIDE SEQUENCE [LARGE SCALE GENOMIC DNA]</scope>
    <source>
        <strain evidence="3">Snail1</strain>
        <tissue evidence="3">Muscle</tissue>
    </source>
</reference>
<feature type="compositionally biased region" description="Polar residues" evidence="2">
    <location>
        <begin position="221"/>
        <end position="246"/>
    </location>
</feature>
<accession>A0AAN9C0N1</accession>
<evidence type="ECO:0000313" key="3">
    <source>
        <dbReference type="EMBL" id="KAK7115343.1"/>
    </source>
</evidence>
<dbReference type="InterPro" id="IPR052831">
    <property type="entry name" value="Apoptosis_promoter"/>
</dbReference>
<dbReference type="GO" id="GO:0005689">
    <property type="term" value="C:U12-type spliceosomal complex"/>
    <property type="evidence" value="ECO:0007669"/>
    <property type="project" value="TreeGrafter"/>
</dbReference>
<organism evidence="3 4">
    <name type="scientific">Littorina saxatilis</name>
    <dbReference type="NCBI Taxonomy" id="31220"/>
    <lineage>
        <taxon>Eukaryota</taxon>
        <taxon>Metazoa</taxon>
        <taxon>Spiralia</taxon>
        <taxon>Lophotrochozoa</taxon>
        <taxon>Mollusca</taxon>
        <taxon>Gastropoda</taxon>
        <taxon>Caenogastropoda</taxon>
        <taxon>Littorinimorpha</taxon>
        <taxon>Littorinoidea</taxon>
        <taxon>Littorinidae</taxon>
        <taxon>Littorina</taxon>
    </lineage>
</organism>
<proteinExistence type="predicted"/>
<feature type="region of interest" description="Disordered" evidence="2">
    <location>
        <begin position="1"/>
        <end position="325"/>
    </location>
</feature>
<feature type="compositionally biased region" description="Polar residues" evidence="2">
    <location>
        <begin position="1"/>
        <end position="16"/>
    </location>
</feature>
<feature type="compositionally biased region" description="Polar residues" evidence="2">
    <location>
        <begin position="63"/>
        <end position="77"/>
    </location>
</feature>
<evidence type="ECO:0000256" key="2">
    <source>
        <dbReference type="SAM" id="MobiDB-lite"/>
    </source>
</evidence>
<dbReference type="AlphaFoldDB" id="A0AAN9C0N1"/>
<keyword evidence="1" id="KW-0175">Coiled coil</keyword>
<feature type="compositionally biased region" description="Pro residues" evidence="2">
    <location>
        <begin position="131"/>
        <end position="148"/>
    </location>
</feature>
<feature type="compositionally biased region" description="Polar residues" evidence="2">
    <location>
        <begin position="39"/>
        <end position="52"/>
    </location>
</feature>
<sequence>MDGRKQGTQKQHQYSSPHAGRSFQPNPGSTSRHAPAFGTCNTSSEGMAQSITDKLKEFKAASTMKSEPNSVLSSETNMPWGHTGYQPAPQYDPSQGFHSHTPAPPAFQGQQPPAPSWDSLASFPARVFNPAAPPPGLPPFPQLPPPPGMGSGFPGPQFGQPPPPFRPPQNNYGMGPPHTRFGTTQPVQQSSFGNAPPPFQNRFETCPPQNSFGASRHAGNNYGSVRPQASSAIPGQPPRFSTNPLQETPAMFPAPPTFQEDVKFAADGAGPGDDERNDTGAQKEVNRWLEKVGKLSESQKPAEDSGKKAVSSASDASPRKKAECSLSIGEAHEKLRSALYALAAVQKKLQHMEDEQEVADADAWNASVTKIKQLKEAYLKAKQEVDVEPLKALKRKVDQRRKKRERQKRRKEEEKEAEKQVLFERAQKHAAMDQWRDKILQEHLNQQEVKQMKETADKTLSKVRREIREARKMLDTTNRLQKLRAVRNDMAEKRGQTFSRSDAEHFADKTQHLAQLLAEQIDAYEKEEAALKLILETEKEEAKEKEKEEKHQKEQETKQMEMEEEKQSLFGPSVALYPGHPMQPFVNYYEQARYSLQSLQSIRQDWDQFLVPENTPMASRIPDSWVIPESPSSAVWATVLRQQSTSPQP</sequence>
<evidence type="ECO:0008006" key="5">
    <source>
        <dbReference type="Google" id="ProtNLM"/>
    </source>
</evidence>
<dbReference type="PANTHER" id="PTHR48190">
    <property type="entry name" value="PROGRAMMED CELL DEATH PROTEIN 7"/>
    <property type="match status" value="1"/>
</dbReference>
<feature type="compositionally biased region" description="Basic and acidic residues" evidence="2">
    <location>
        <begin position="284"/>
        <end position="294"/>
    </location>
</feature>
<dbReference type="PANTHER" id="PTHR48190:SF2">
    <property type="entry name" value="PROGRAMMED CELL DEATH PROTEIN 7"/>
    <property type="match status" value="1"/>
</dbReference>
<dbReference type="InterPro" id="IPR031974">
    <property type="entry name" value="PDCD7"/>
</dbReference>
<gene>
    <name evidence="3" type="ORF">V1264_001229</name>
</gene>
<feature type="coiled-coil region" evidence="1">
    <location>
        <begin position="335"/>
        <end position="362"/>
    </location>
</feature>
<dbReference type="Pfam" id="PF16021">
    <property type="entry name" value="PDCD7"/>
    <property type="match status" value="1"/>
</dbReference>
<protein>
    <recommendedName>
        <fullName evidence="5">Programmed cell death protein 7</fullName>
    </recommendedName>
</protein>
<feature type="region of interest" description="Disordered" evidence="2">
    <location>
        <begin position="540"/>
        <end position="561"/>
    </location>
</feature>
<name>A0AAN9C0N1_9CAEN</name>
<dbReference type="EMBL" id="JBAMIC010000001">
    <property type="protein sequence ID" value="KAK7115343.1"/>
    <property type="molecule type" value="Genomic_DNA"/>
</dbReference>
<feature type="region of interest" description="Disordered" evidence="2">
    <location>
        <begin position="392"/>
        <end position="419"/>
    </location>
</feature>
<evidence type="ECO:0000313" key="4">
    <source>
        <dbReference type="Proteomes" id="UP001374579"/>
    </source>
</evidence>
<feature type="compositionally biased region" description="Basic and acidic residues" evidence="2">
    <location>
        <begin position="410"/>
        <end position="419"/>
    </location>
</feature>
<keyword evidence="4" id="KW-1185">Reference proteome</keyword>
<feature type="compositionally biased region" description="Polar residues" evidence="2">
    <location>
        <begin position="23"/>
        <end position="32"/>
    </location>
</feature>